<dbReference type="OrthoDB" id="8637000at2"/>
<name>A0A261UJK9_9BORD</name>
<organism evidence="1 2">
    <name type="scientific">Bordetella genomosp. 11</name>
    <dbReference type="NCBI Taxonomy" id="1416808"/>
    <lineage>
        <taxon>Bacteria</taxon>
        <taxon>Pseudomonadati</taxon>
        <taxon>Pseudomonadota</taxon>
        <taxon>Betaproteobacteria</taxon>
        <taxon>Burkholderiales</taxon>
        <taxon>Alcaligenaceae</taxon>
        <taxon>Bordetella</taxon>
    </lineage>
</organism>
<evidence type="ECO:0000313" key="1">
    <source>
        <dbReference type="EMBL" id="OZI61821.1"/>
    </source>
</evidence>
<keyword evidence="2" id="KW-1185">Reference proteome</keyword>
<dbReference type="Proteomes" id="UP000215767">
    <property type="component" value="Unassembled WGS sequence"/>
</dbReference>
<dbReference type="AlphaFoldDB" id="A0A261UJK9"/>
<evidence type="ECO:0000313" key="2">
    <source>
        <dbReference type="Proteomes" id="UP000215767"/>
    </source>
</evidence>
<comment type="caution">
    <text evidence="1">The sequence shown here is derived from an EMBL/GenBank/DDBJ whole genome shotgun (WGS) entry which is preliminary data.</text>
</comment>
<gene>
    <name evidence="1" type="ORF">CAL28_21490</name>
</gene>
<dbReference type="RefSeq" id="WP_094843211.1">
    <property type="nucleotide sequence ID" value="NZ_NEVS01000004.1"/>
</dbReference>
<accession>A0A261UJK9</accession>
<dbReference type="EMBL" id="NEVS01000004">
    <property type="protein sequence ID" value="OZI61821.1"/>
    <property type="molecule type" value="Genomic_DNA"/>
</dbReference>
<proteinExistence type="predicted"/>
<reference evidence="2" key="1">
    <citation type="submission" date="2017-05" db="EMBL/GenBank/DDBJ databases">
        <title>Complete and WGS of Bordetella genogroups.</title>
        <authorList>
            <person name="Spilker T."/>
            <person name="Lipuma J."/>
        </authorList>
    </citation>
    <scope>NUCLEOTIDE SEQUENCE [LARGE SCALE GENOMIC DNA]</scope>
    <source>
        <strain evidence="2">AU8856</strain>
    </source>
</reference>
<sequence>MSAREIDGWTVYSGAFQSGEIPAIADITTQKEGEPDSGRFYRVITDQTFMQLSDAKTAADAVVDRIESVDANGVPYPLTY</sequence>
<protein>
    <submittedName>
        <fullName evidence="1">Uncharacterized protein</fullName>
    </submittedName>
</protein>